<feature type="region of interest" description="Disordered" evidence="1">
    <location>
        <begin position="395"/>
        <end position="415"/>
    </location>
</feature>
<dbReference type="InterPro" id="IPR049012">
    <property type="entry name" value="Mutator_transp_dom"/>
</dbReference>
<dbReference type="Pfam" id="PF20700">
    <property type="entry name" value="Mutator"/>
    <property type="match status" value="1"/>
</dbReference>
<reference evidence="3" key="2">
    <citation type="submission" date="2021-09" db="EMBL/GenBank/DDBJ databases">
        <authorList>
            <person name="Jia N."/>
            <person name="Wang J."/>
            <person name="Shi W."/>
            <person name="Du L."/>
            <person name="Sun Y."/>
            <person name="Zhan W."/>
            <person name="Jiang J."/>
            <person name="Wang Q."/>
            <person name="Zhang B."/>
            <person name="Ji P."/>
            <person name="Sakyi L.B."/>
            <person name="Cui X."/>
            <person name="Yuan T."/>
            <person name="Jiang B."/>
            <person name="Yang W."/>
            <person name="Lam T.T.-Y."/>
            <person name="Chang Q."/>
            <person name="Ding S."/>
            <person name="Wang X."/>
            <person name="Zhu J."/>
            <person name="Ruan X."/>
            <person name="Zhao L."/>
            <person name="Wei J."/>
            <person name="Que T."/>
            <person name="Du C."/>
            <person name="Cheng J."/>
            <person name="Dai P."/>
            <person name="Han X."/>
            <person name="Huang E."/>
            <person name="Gao Y."/>
            <person name="Liu J."/>
            <person name="Shao H."/>
            <person name="Ye R."/>
            <person name="Li L."/>
            <person name="Wei W."/>
            <person name="Wang X."/>
            <person name="Wang C."/>
            <person name="Huo Q."/>
            <person name="Li W."/>
            <person name="Guo W."/>
            <person name="Chen H."/>
            <person name="Chen S."/>
            <person name="Zhou L."/>
            <person name="Zhou L."/>
            <person name="Ni X."/>
            <person name="Tian J."/>
            <person name="Zhou Y."/>
            <person name="Sheng Y."/>
            <person name="Liu T."/>
            <person name="Pan Y."/>
            <person name="Xia L."/>
            <person name="Li J."/>
            <person name="Zhao F."/>
            <person name="Cao W."/>
        </authorList>
    </citation>
    <scope>NUCLEOTIDE SEQUENCE</scope>
    <source>
        <strain evidence="3">Rsan-2018</strain>
        <tissue evidence="3">Larvae</tissue>
    </source>
</reference>
<keyword evidence="4" id="KW-1185">Reference proteome</keyword>
<feature type="domain" description="Mutator-like transposase" evidence="2">
    <location>
        <begin position="129"/>
        <end position="261"/>
    </location>
</feature>
<reference evidence="3" key="1">
    <citation type="journal article" date="2020" name="Cell">
        <title>Large-Scale Comparative Analyses of Tick Genomes Elucidate Their Genetic Diversity and Vector Capacities.</title>
        <authorList>
            <consortium name="Tick Genome and Microbiome Consortium (TIGMIC)"/>
            <person name="Jia N."/>
            <person name="Wang J."/>
            <person name="Shi W."/>
            <person name="Du L."/>
            <person name="Sun Y."/>
            <person name="Zhan W."/>
            <person name="Jiang J.F."/>
            <person name="Wang Q."/>
            <person name="Zhang B."/>
            <person name="Ji P."/>
            <person name="Bell-Sakyi L."/>
            <person name="Cui X.M."/>
            <person name="Yuan T.T."/>
            <person name="Jiang B.G."/>
            <person name="Yang W.F."/>
            <person name="Lam T.T."/>
            <person name="Chang Q.C."/>
            <person name="Ding S.J."/>
            <person name="Wang X.J."/>
            <person name="Zhu J.G."/>
            <person name="Ruan X.D."/>
            <person name="Zhao L."/>
            <person name="Wei J.T."/>
            <person name="Ye R.Z."/>
            <person name="Que T.C."/>
            <person name="Du C.H."/>
            <person name="Zhou Y.H."/>
            <person name="Cheng J.X."/>
            <person name="Dai P.F."/>
            <person name="Guo W.B."/>
            <person name="Han X.H."/>
            <person name="Huang E.J."/>
            <person name="Li L.F."/>
            <person name="Wei W."/>
            <person name="Gao Y.C."/>
            <person name="Liu J.Z."/>
            <person name="Shao H.Z."/>
            <person name="Wang X."/>
            <person name="Wang C.C."/>
            <person name="Yang T.C."/>
            <person name="Huo Q.B."/>
            <person name="Li W."/>
            <person name="Chen H.Y."/>
            <person name="Chen S.E."/>
            <person name="Zhou L.G."/>
            <person name="Ni X.B."/>
            <person name="Tian J.H."/>
            <person name="Sheng Y."/>
            <person name="Liu T."/>
            <person name="Pan Y.S."/>
            <person name="Xia L.Y."/>
            <person name="Li J."/>
            <person name="Zhao F."/>
            <person name="Cao W.C."/>
        </authorList>
    </citation>
    <scope>NUCLEOTIDE SEQUENCE</scope>
    <source>
        <strain evidence="3">Rsan-2018</strain>
    </source>
</reference>
<protein>
    <recommendedName>
        <fullName evidence="2">Mutator-like transposase domain-containing protein</fullName>
    </recommendedName>
</protein>
<evidence type="ECO:0000313" key="3">
    <source>
        <dbReference type="EMBL" id="KAH7963500.1"/>
    </source>
</evidence>
<evidence type="ECO:0000313" key="4">
    <source>
        <dbReference type="Proteomes" id="UP000821837"/>
    </source>
</evidence>
<proteinExistence type="predicted"/>
<evidence type="ECO:0000259" key="2">
    <source>
        <dbReference type="Pfam" id="PF20700"/>
    </source>
</evidence>
<feature type="compositionally biased region" description="Polar residues" evidence="1">
    <location>
        <begin position="45"/>
        <end position="58"/>
    </location>
</feature>
<gene>
    <name evidence="3" type="ORF">HPB52_021267</name>
</gene>
<feature type="region of interest" description="Disordered" evidence="1">
    <location>
        <begin position="1"/>
        <end position="86"/>
    </location>
</feature>
<dbReference type="AlphaFoldDB" id="A0A9D4Q2X7"/>
<feature type="compositionally biased region" description="Basic residues" evidence="1">
    <location>
        <begin position="8"/>
        <end position="34"/>
    </location>
</feature>
<sequence>MSEDNRLKKTTRRAFGKKRRRPWNARRNSARHVPKSPLAGLNTEPHPSTSSVDASSGSIERIILTELPVDASNTEPQPTTSSVYASSTHAVSAGVESIRRSSVGCSSAKTQLGASSVDTSSAHVSSAVMERRSLQKHRLRYTTMLSDGDSRTFHALTEESVYGFVKVEKKDCINHVHKRRGAALRTLVDKKKAQGQPLGGKGRLTQDKIKKITNYYGYALRSHKNDVPGMKRAVEATLRHMSSTDDAPKHDLCPEGVQSWCSYNRAVAKGEKPPLHKNSLPDFVCDALQPVFKRLSEEALLDRCSDGMTQNASESSHSVIWDQNKKLKEKLLDMRELSQTLRADCDGYKNEVCAKMAELDSLKKVSSPGLELSARRRKNDDDEVLKTFEAARARAQNIRQSSRHANRAMKEDEEE</sequence>
<name>A0A9D4Q2X7_RHISA</name>
<dbReference type="Proteomes" id="UP000821837">
    <property type="component" value="Chromosome 3"/>
</dbReference>
<feature type="compositionally biased region" description="Polar residues" evidence="1">
    <location>
        <begin position="71"/>
        <end position="86"/>
    </location>
</feature>
<comment type="caution">
    <text evidence="3">The sequence shown here is derived from an EMBL/GenBank/DDBJ whole genome shotgun (WGS) entry which is preliminary data.</text>
</comment>
<accession>A0A9D4Q2X7</accession>
<evidence type="ECO:0000256" key="1">
    <source>
        <dbReference type="SAM" id="MobiDB-lite"/>
    </source>
</evidence>
<organism evidence="3 4">
    <name type="scientific">Rhipicephalus sanguineus</name>
    <name type="common">Brown dog tick</name>
    <name type="synonym">Ixodes sanguineus</name>
    <dbReference type="NCBI Taxonomy" id="34632"/>
    <lineage>
        <taxon>Eukaryota</taxon>
        <taxon>Metazoa</taxon>
        <taxon>Ecdysozoa</taxon>
        <taxon>Arthropoda</taxon>
        <taxon>Chelicerata</taxon>
        <taxon>Arachnida</taxon>
        <taxon>Acari</taxon>
        <taxon>Parasitiformes</taxon>
        <taxon>Ixodida</taxon>
        <taxon>Ixodoidea</taxon>
        <taxon>Ixodidae</taxon>
        <taxon>Rhipicephalinae</taxon>
        <taxon>Rhipicephalus</taxon>
        <taxon>Rhipicephalus</taxon>
    </lineage>
</organism>
<dbReference type="EMBL" id="JABSTV010001249">
    <property type="protein sequence ID" value="KAH7963500.1"/>
    <property type="molecule type" value="Genomic_DNA"/>
</dbReference>